<evidence type="ECO:0000313" key="3">
    <source>
        <dbReference type="Proteomes" id="UP000254737"/>
    </source>
</evidence>
<gene>
    <name evidence="2" type="ORF">NCTC13456_02715</name>
</gene>
<protein>
    <recommendedName>
        <fullName evidence="1">N-acetyltransferase domain-containing protein</fullName>
    </recommendedName>
</protein>
<dbReference type="InterPro" id="IPR000182">
    <property type="entry name" value="GNAT_dom"/>
</dbReference>
<sequence length="385" mass="44977">MKLQNLLPLPAMSIRIKEVQSKHDLEAFIKFPMNLYKDNQYYVPPFINEEKETLDVSKNPVFKDAEARYFLAEKEGKIVGRVAAIINWQEVNNQQKRKMRFGWFDMIDDIDVTKALLAKVAEIGKENQLEYIEGPVGFSNLEKAGLLTFGFDKLATMVGLYNFPYYAQHLESLGFETANEWVEYELPAPTELPEKVIKFNKIIRERYKLRELKFTKTSEIIPYVDEMFDLLDKTYSELDTYVPIADYQIEYYKKKYIPFINPDFVNCIVDEDGKMVSFAITMPSYSKAMQKAKGKIFPFGWWHLMRASKNNDSAQFYLIGIDPKFQGKGVTALIFNAMFDTFRNNGIKFLETNPELADNESIQVLWKAYDPVNHKRRKTFKKSIQ</sequence>
<dbReference type="AlphaFoldDB" id="A0A376GE26"/>
<evidence type="ECO:0000313" key="2">
    <source>
        <dbReference type="EMBL" id="STD59085.1"/>
    </source>
</evidence>
<dbReference type="CDD" id="cd04301">
    <property type="entry name" value="NAT_SF"/>
    <property type="match status" value="1"/>
</dbReference>
<dbReference type="InterPro" id="IPR039968">
    <property type="entry name" value="BcerS-like"/>
</dbReference>
<name>A0A376GE26_9FLAO</name>
<reference evidence="2 3" key="1">
    <citation type="submission" date="2018-06" db="EMBL/GenBank/DDBJ databases">
        <authorList>
            <consortium name="Pathogen Informatics"/>
            <person name="Doyle S."/>
        </authorList>
    </citation>
    <scope>NUCLEOTIDE SEQUENCE [LARGE SCALE GENOMIC DNA]</scope>
    <source>
        <strain evidence="2 3">NCTC13456</strain>
    </source>
</reference>
<dbReference type="InterPro" id="IPR016181">
    <property type="entry name" value="Acyl_CoA_acyltransferase"/>
</dbReference>
<proteinExistence type="predicted"/>
<dbReference type="Proteomes" id="UP000254737">
    <property type="component" value="Unassembled WGS sequence"/>
</dbReference>
<dbReference type="EMBL" id="UFXS01000001">
    <property type="protein sequence ID" value="STD59085.1"/>
    <property type="molecule type" value="Genomic_DNA"/>
</dbReference>
<dbReference type="PANTHER" id="PTHR41368">
    <property type="entry name" value="PROTEIN YGHO"/>
    <property type="match status" value="1"/>
</dbReference>
<dbReference type="GO" id="GO:0016747">
    <property type="term" value="F:acyltransferase activity, transferring groups other than amino-acyl groups"/>
    <property type="evidence" value="ECO:0007669"/>
    <property type="project" value="InterPro"/>
</dbReference>
<feature type="domain" description="N-acetyltransferase" evidence="1">
    <location>
        <begin position="14"/>
        <end position="197"/>
    </location>
</feature>
<dbReference type="PANTHER" id="PTHR41368:SF1">
    <property type="entry name" value="PROTEIN YGHO"/>
    <property type="match status" value="1"/>
</dbReference>
<organism evidence="2 3">
    <name type="scientific">Empedobacter falsenii</name>
    <dbReference type="NCBI Taxonomy" id="343874"/>
    <lineage>
        <taxon>Bacteria</taxon>
        <taxon>Pseudomonadati</taxon>
        <taxon>Bacteroidota</taxon>
        <taxon>Flavobacteriia</taxon>
        <taxon>Flavobacteriales</taxon>
        <taxon>Weeksellaceae</taxon>
        <taxon>Empedobacter</taxon>
    </lineage>
</organism>
<accession>A0A376GE26</accession>
<dbReference type="Gene3D" id="3.40.630.30">
    <property type="match status" value="1"/>
</dbReference>
<dbReference type="SUPFAM" id="SSF55729">
    <property type="entry name" value="Acyl-CoA N-acyltransferases (Nat)"/>
    <property type="match status" value="1"/>
</dbReference>
<dbReference type="PROSITE" id="PS51186">
    <property type="entry name" value="GNAT"/>
    <property type="match status" value="1"/>
</dbReference>
<dbReference type="STRING" id="343874.GCA_000805695_01431"/>
<evidence type="ECO:0000259" key="1">
    <source>
        <dbReference type="PROSITE" id="PS51186"/>
    </source>
</evidence>